<feature type="non-terminal residue" evidence="2">
    <location>
        <position position="80"/>
    </location>
</feature>
<evidence type="ECO:0000259" key="1">
    <source>
        <dbReference type="Pfam" id="PF13462"/>
    </source>
</evidence>
<proteinExistence type="predicted"/>
<dbReference type="SUPFAM" id="SSF52833">
    <property type="entry name" value="Thioredoxin-like"/>
    <property type="match status" value="1"/>
</dbReference>
<dbReference type="Pfam" id="PF13462">
    <property type="entry name" value="Thioredoxin_4"/>
    <property type="match status" value="1"/>
</dbReference>
<reference evidence="2" key="1">
    <citation type="submission" date="2018-05" db="EMBL/GenBank/DDBJ databases">
        <authorList>
            <person name="Lanie J.A."/>
            <person name="Ng W.-L."/>
            <person name="Kazmierczak K.M."/>
            <person name="Andrzejewski T.M."/>
            <person name="Davidsen T.M."/>
            <person name="Wayne K.J."/>
            <person name="Tettelin H."/>
            <person name="Glass J.I."/>
            <person name="Rusch D."/>
            <person name="Podicherti R."/>
            <person name="Tsui H.-C.T."/>
            <person name="Winkler M.E."/>
        </authorList>
    </citation>
    <scope>NUCLEOTIDE SEQUENCE</scope>
</reference>
<dbReference type="InterPro" id="IPR012336">
    <property type="entry name" value="Thioredoxin-like_fold"/>
</dbReference>
<dbReference type="AlphaFoldDB" id="A0A382EIB0"/>
<name>A0A382EIB0_9ZZZZ</name>
<evidence type="ECO:0000313" key="2">
    <source>
        <dbReference type="EMBL" id="SVB50526.1"/>
    </source>
</evidence>
<dbReference type="InterPro" id="IPR036249">
    <property type="entry name" value="Thioredoxin-like_sf"/>
</dbReference>
<dbReference type="Gene3D" id="3.40.30.10">
    <property type="entry name" value="Glutaredoxin"/>
    <property type="match status" value="1"/>
</dbReference>
<protein>
    <recommendedName>
        <fullName evidence="1">Thioredoxin-like fold domain-containing protein</fullName>
    </recommendedName>
</protein>
<sequence>MTQIRVLWLVFVLLLVSLPGGGPVEAGEPGYAVGDMELGAKDAPVTIIEYASMTCSHCANFHMGPFRELKAKYIGTGKVR</sequence>
<feature type="domain" description="Thioredoxin-like fold" evidence="1">
    <location>
        <begin position="33"/>
        <end position="80"/>
    </location>
</feature>
<gene>
    <name evidence="2" type="ORF">METZ01_LOCUS203380</name>
</gene>
<accession>A0A382EIB0</accession>
<dbReference type="EMBL" id="UINC01044708">
    <property type="protein sequence ID" value="SVB50526.1"/>
    <property type="molecule type" value="Genomic_DNA"/>
</dbReference>
<organism evidence="2">
    <name type="scientific">marine metagenome</name>
    <dbReference type="NCBI Taxonomy" id="408172"/>
    <lineage>
        <taxon>unclassified sequences</taxon>
        <taxon>metagenomes</taxon>
        <taxon>ecological metagenomes</taxon>
    </lineage>
</organism>